<protein>
    <recommendedName>
        <fullName evidence="6">tRNA pseudouridine synthase</fullName>
        <ecNumber evidence="6">5.4.99.12</ecNumber>
    </recommendedName>
</protein>
<reference evidence="8" key="1">
    <citation type="submission" date="2021-02" db="EMBL/GenBank/DDBJ databases">
        <authorList>
            <person name="Dougan E. K."/>
            <person name="Rhodes N."/>
            <person name="Thang M."/>
            <person name="Chan C."/>
        </authorList>
    </citation>
    <scope>NUCLEOTIDE SEQUENCE</scope>
</reference>
<dbReference type="PANTHER" id="PTHR11142:SF0">
    <property type="entry name" value="TRNA PSEUDOURIDINE SYNTHASE-LIKE 1"/>
    <property type="match status" value="1"/>
</dbReference>
<organism evidence="8 9">
    <name type="scientific">Symbiodinium pilosum</name>
    <name type="common">Dinoflagellate</name>
    <dbReference type="NCBI Taxonomy" id="2952"/>
    <lineage>
        <taxon>Eukaryota</taxon>
        <taxon>Sar</taxon>
        <taxon>Alveolata</taxon>
        <taxon>Dinophyceae</taxon>
        <taxon>Suessiales</taxon>
        <taxon>Symbiodiniaceae</taxon>
        <taxon>Symbiodinium</taxon>
    </lineage>
</organism>
<dbReference type="SUPFAM" id="SSF55120">
    <property type="entry name" value="Pseudouridine synthase"/>
    <property type="match status" value="1"/>
</dbReference>
<name>A0A812W078_SYMPI</name>
<keyword evidence="2 6" id="KW-0819">tRNA processing</keyword>
<feature type="domain" description="Pseudouridine synthase I TruA alpha/beta" evidence="7">
    <location>
        <begin position="145"/>
        <end position="236"/>
    </location>
</feature>
<gene>
    <name evidence="8" type="primary">truA</name>
    <name evidence="8" type="ORF">SPIL2461_LOCUS17443</name>
</gene>
<evidence type="ECO:0000313" key="9">
    <source>
        <dbReference type="Proteomes" id="UP000649617"/>
    </source>
</evidence>
<dbReference type="InterPro" id="IPR001406">
    <property type="entry name" value="PsdUridine_synth_TruA"/>
</dbReference>
<dbReference type="GO" id="GO:0003723">
    <property type="term" value="F:RNA binding"/>
    <property type="evidence" value="ECO:0007669"/>
    <property type="project" value="InterPro"/>
</dbReference>
<dbReference type="EC" id="5.4.99.12" evidence="6"/>
<dbReference type="PANTHER" id="PTHR11142">
    <property type="entry name" value="PSEUDOURIDYLATE SYNTHASE"/>
    <property type="match status" value="1"/>
</dbReference>
<dbReference type="PIRSF" id="PIRSF001430">
    <property type="entry name" value="tRNA_psdUrid_synth"/>
    <property type="match status" value="1"/>
</dbReference>
<evidence type="ECO:0000259" key="7">
    <source>
        <dbReference type="Pfam" id="PF01416"/>
    </source>
</evidence>
<dbReference type="Gene3D" id="3.30.70.660">
    <property type="entry name" value="Pseudouridine synthase I, catalytic domain, C-terminal subdomain"/>
    <property type="match status" value="1"/>
</dbReference>
<accession>A0A812W078</accession>
<feature type="binding site" evidence="5">
    <location>
        <position position="103"/>
    </location>
    <ligand>
        <name>substrate</name>
    </ligand>
</feature>
<keyword evidence="9" id="KW-1185">Reference proteome</keyword>
<feature type="active site" description="Nucleophile" evidence="4">
    <location>
        <position position="38"/>
    </location>
</feature>
<dbReference type="AlphaFoldDB" id="A0A812W078"/>
<dbReference type="Gene3D" id="3.30.70.580">
    <property type="entry name" value="Pseudouridine synthase I, catalytic domain, N-terminal subdomain"/>
    <property type="match status" value="1"/>
</dbReference>
<evidence type="ECO:0000256" key="5">
    <source>
        <dbReference type="PIRSR" id="PIRSR001430-2"/>
    </source>
</evidence>
<dbReference type="OrthoDB" id="271910at2759"/>
<dbReference type="InterPro" id="IPR020094">
    <property type="entry name" value="TruA/RsuA/RluB/E/F_N"/>
</dbReference>
<dbReference type="Pfam" id="PF01416">
    <property type="entry name" value="PseudoU_synth_1"/>
    <property type="match status" value="1"/>
</dbReference>
<evidence type="ECO:0000256" key="2">
    <source>
        <dbReference type="ARBA" id="ARBA00022694"/>
    </source>
</evidence>
<comment type="caution">
    <text evidence="8">The sequence shown here is derived from an EMBL/GenBank/DDBJ whole genome shotgun (WGS) entry which is preliminary data.</text>
</comment>
<dbReference type="InterPro" id="IPR020097">
    <property type="entry name" value="PsdUridine_synth_TruA_a/b_dom"/>
</dbReference>
<comment type="catalytic activity">
    <reaction evidence="6">
        <text>uridine(38/39/40) in tRNA = pseudouridine(38/39/40) in tRNA</text>
        <dbReference type="Rhea" id="RHEA:22376"/>
        <dbReference type="Rhea" id="RHEA-COMP:10085"/>
        <dbReference type="Rhea" id="RHEA-COMP:10087"/>
        <dbReference type="ChEBI" id="CHEBI:65314"/>
        <dbReference type="ChEBI" id="CHEBI:65315"/>
        <dbReference type="EC" id="5.4.99.12"/>
    </reaction>
</comment>
<evidence type="ECO:0000256" key="3">
    <source>
        <dbReference type="ARBA" id="ARBA00023235"/>
    </source>
</evidence>
<evidence type="ECO:0000256" key="1">
    <source>
        <dbReference type="ARBA" id="ARBA00009375"/>
    </source>
</evidence>
<comment type="similarity">
    <text evidence="1 6">Belongs to the tRNA pseudouridine synthase TruA family.</text>
</comment>
<evidence type="ECO:0000313" key="8">
    <source>
        <dbReference type="EMBL" id="CAE7652388.1"/>
    </source>
</evidence>
<dbReference type="EMBL" id="CAJNIZ010043171">
    <property type="protein sequence ID" value="CAE7652388.1"/>
    <property type="molecule type" value="Genomic_DNA"/>
</dbReference>
<sequence length="249" mass="27212">MLSSAALKDVRTIQAEVDKALSLVFRSAIRTVGASRTDSGVHAQGQVCHFEAPPTWANSNSRLDPEAALRRLRLTLPKAILALELSLAPQNFHSRLSAVRKRYSYRLSTTSLVMPFDARRCWLCGDLNLEAMQEAIGAMSGRQIDYSAFSAGENDPNYHGSVVKVVELSMQVTGRERILILAVSERFLYKMVRRIVGGLVEVGKGRVAASSLAAADRRQIPTAPPEGLTLEEVAYPFALQRGVEVDSTG</sequence>
<dbReference type="Proteomes" id="UP000649617">
    <property type="component" value="Unassembled WGS sequence"/>
</dbReference>
<dbReference type="GO" id="GO:0031119">
    <property type="term" value="P:tRNA pseudouridine synthesis"/>
    <property type="evidence" value="ECO:0007669"/>
    <property type="project" value="TreeGrafter"/>
</dbReference>
<dbReference type="GO" id="GO:0160147">
    <property type="term" value="F:tRNA pseudouridine(38-40) synthase activity"/>
    <property type="evidence" value="ECO:0007669"/>
    <property type="project" value="UniProtKB-EC"/>
</dbReference>
<proteinExistence type="inferred from homology"/>
<evidence type="ECO:0000256" key="6">
    <source>
        <dbReference type="RuleBase" id="RU003792"/>
    </source>
</evidence>
<dbReference type="InterPro" id="IPR020103">
    <property type="entry name" value="PsdUridine_synth_cat_dom_sf"/>
</dbReference>
<evidence type="ECO:0000256" key="4">
    <source>
        <dbReference type="PIRSR" id="PIRSR001430-1"/>
    </source>
</evidence>
<keyword evidence="3 6" id="KW-0413">Isomerase</keyword>
<dbReference type="InterPro" id="IPR020095">
    <property type="entry name" value="PsdUridine_synth_TruA_C"/>
</dbReference>